<evidence type="ECO:0000313" key="2">
    <source>
        <dbReference type="EMBL" id="GFP28390.1"/>
    </source>
</evidence>
<dbReference type="Proteomes" id="UP000591948">
    <property type="component" value="Unassembled WGS sequence"/>
</dbReference>
<reference evidence="2 3" key="1">
    <citation type="journal article" date="2020" name="Front. Microbiol.">
        <title>Single-cell genomics of novel Actinobacteria with the Wood-Ljungdahl pathway discovered in a serpentinizing system.</title>
        <authorList>
            <person name="Merino N."/>
            <person name="Kawai M."/>
            <person name="Boyd E.S."/>
            <person name="Colman D.R."/>
            <person name="McGlynn S.E."/>
            <person name="Nealson K.H."/>
            <person name="Kurokawa K."/>
            <person name="Hongoh Y."/>
        </authorList>
    </citation>
    <scope>NUCLEOTIDE SEQUENCE [LARGE SCALE GENOMIC DNA]</scope>
    <source>
        <strain evidence="2 3">S33</strain>
    </source>
</reference>
<feature type="transmembrane region" description="Helical" evidence="1">
    <location>
        <begin position="30"/>
        <end position="55"/>
    </location>
</feature>
<evidence type="ECO:0000256" key="1">
    <source>
        <dbReference type="SAM" id="Phobius"/>
    </source>
</evidence>
<gene>
    <name evidence="2" type="ORF">HKBW3S33_01805</name>
</gene>
<keyword evidence="3" id="KW-1185">Reference proteome</keyword>
<feature type="transmembrane region" description="Helical" evidence="1">
    <location>
        <begin position="91"/>
        <end position="109"/>
    </location>
</feature>
<keyword evidence="1" id="KW-0472">Membrane</keyword>
<sequence>MRKLGGFLRASLAPDRLARSLVYAGIAGVVWFFFVQPSAFGSSLSVAALVGAGLVQYSDGKPFIIPLYVYVLAALVLLQLVGLLLGAGGQLGAAVLGSALGLGLPYLAYRLQEKT</sequence>
<proteinExistence type="predicted"/>
<feature type="transmembrane region" description="Helical" evidence="1">
    <location>
        <begin position="67"/>
        <end position="85"/>
    </location>
</feature>
<dbReference type="AlphaFoldDB" id="A0A6V8QGE5"/>
<dbReference type="EMBL" id="BLRY01000202">
    <property type="protein sequence ID" value="GFP28390.1"/>
    <property type="molecule type" value="Genomic_DNA"/>
</dbReference>
<comment type="caution">
    <text evidence="2">The sequence shown here is derived from an EMBL/GenBank/DDBJ whole genome shotgun (WGS) entry which is preliminary data.</text>
</comment>
<organism evidence="2 3">
    <name type="scientific">Candidatus Hakubella thermalkaliphila</name>
    <dbReference type="NCBI Taxonomy" id="2754717"/>
    <lineage>
        <taxon>Bacteria</taxon>
        <taxon>Bacillati</taxon>
        <taxon>Actinomycetota</taxon>
        <taxon>Actinomycetota incertae sedis</taxon>
        <taxon>Candidatus Hakubellales</taxon>
        <taxon>Candidatus Hakubellaceae</taxon>
        <taxon>Candidatus Hakubella</taxon>
    </lineage>
</organism>
<keyword evidence="1" id="KW-1133">Transmembrane helix</keyword>
<accession>A0A6V8QGE5</accession>
<evidence type="ECO:0000313" key="3">
    <source>
        <dbReference type="Proteomes" id="UP000591948"/>
    </source>
</evidence>
<protein>
    <submittedName>
        <fullName evidence="2">Uncharacterized protein</fullName>
    </submittedName>
</protein>
<keyword evidence="1" id="KW-0812">Transmembrane</keyword>
<name>A0A6V8QGE5_9ACTN</name>